<dbReference type="PROSITE" id="PS50203">
    <property type="entry name" value="CALPAIN_CAT"/>
    <property type="match status" value="1"/>
</dbReference>
<keyword evidence="9" id="KW-1185">Reference proteome</keyword>
<evidence type="ECO:0000313" key="8">
    <source>
        <dbReference type="EMBL" id="KAH0773586.1"/>
    </source>
</evidence>
<dbReference type="InterPro" id="IPR022684">
    <property type="entry name" value="Calpain_cysteine_protease"/>
</dbReference>
<reference evidence="8 9" key="1">
    <citation type="journal article" date="2021" name="bioRxiv">
        <title>Chromosome-scale and haplotype-resolved genome assembly of a tetraploid potato cultivar.</title>
        <authorList>
            <person name="Sun H."/>
            <person name="Jiao W.-B."/>
            <person name="Krause K."/>
            <person name="Campoy J.A."/>
            <person name="Goel M."/>
            <person name="Folz-Donahue K."/>
            <person name="Kukat C."/>
            <person name="Huettel B."/>
            <person name="Schneeberger K."/>
        </authorList>
    </citation>
    <scope>NUCLEOTIDE SEQUENCE [LARGE SCALE GENOMIC DNA]</scope>
    <source>
        <strain evidence="8">SolTubOtavaFocal</strain>
        <tissue evidence="8">Leaves</tissue>
    </source>
</reference>
<feature type="signal peptide" evidence="6">
    <location>
        <begin position="1"/>
        <end position="17"/>
    </location>
</feature>
<dbReference type="InterPro" id="IPR001300">
    <property type="entry name" value="Peptidase_C2_calpain_cat"/>
</dbReference>
<evidence type="ECO:0000259" key="7">
    <source>
        <dbReference type="PROSITE" id="PS50203"/>
    </source>
</evidence>
<feature type="chain" id="PRO_5047047127" description="Calpain catalytic domain-containing protein" evidence="6">
    <location>
        <begin position="18"/>
        <end position="495"/>
    </location>
</feature>
<gene>
    <name evidence="8" type="ORF">KY290_010723</name>
</gene>
<dbReference type="EMBL" id="JAIVGD010000005">
    <property type="protein sequence ID" value="KAH0773586.1"/>
    <property type="molecule type" value="Genomic_DNA"/>
</dbReference>
<evidence type="ECO:0000256" key="6">
    <source>
        <dbReference type="SAM" id="SignalP"/>
    </source>
</evidence>
<dbReference type="Proteomes" id="UP000826656">
    <property type="component" value="Unassembled WGS sequence"/>
</dbReference>
<proteinExistence type="inferred from homology"/>
<sequence>MCVLGWFYFILLECISSLLIRKALLEKQEQKWKEIEVSLISPIPNAGNREASATVVVVRAVGGDSALDDSFARERVSSIARCIHAAQLSCRALQLLWSSPNLDLFVCLALSSRRIFAGNFLQGIEAGQVGLRLITKTDKQTTVKEWSISATSIADGRWHIIILTIDADLGEYFDGYQTELPLRVASCIWELGTDVWGGCLTKDEIAALPAAMGSAEYSMIDLPYDNWQWEDSPTRIFVPLYCGYSSDPTDVDLYDKDDVVGMDNIQVGGREGQIVMRLCWTWILLLEVEIAMKEALLARGESHFTDQEFPPNDWTIGSTLLIGGRDVYWFLSVVDVLTEVSRISEVIITPEYNQEGIYTVRFCIQVRFRIYEFIEMNCVVTRTIDYGGKTLGSAAVREVDGHKLVLIRNPLANEVEWNGPWYDPSHEWTDGMKHKLKHVPQVELSFPFVAQPIVRPYYLKPTLPNFLLCTIPHCWSCLMCKSSSKMQIISYCIVK</sequence>
<dbReference type="PANTHER" id="PTHR10183:SF379">
    <property type="entry name" value="CALPAIN-5"/>
    <property type="match status" value="1"/>
</dbReference>
<dbReference type="SUPFAM" id="SSF54001">
    <property type="entry name" value="Cysteine proteinases"/>
    <property type="match status" value="1"/>
</dbReference>
<organism evidence="8 9">
    <name type="scientific">Solanum tuberosum</name>
    <name type="common">Potato</name>
    <dbReference type="NCBI Taxonomy" id="4113"/>
    <lineage>
        <taxon>Eukaryota</taxon>
        <taxon>Viridiplantae</taxon>
        <taxon>Streptophyta</taxon>
        <taxon>Embryophyta</taxon>
        <taxon>Tracheophyta</taxon>
        <taxon>Spermatophyta</taxon>
        <taxon>Magnoliopsida</taxon>
        <taxon>eudicotyledons</taxon>
        <taxon>Gunneridae</taxon>
        <taxon>Pentapetalae</taxon>
        <taxon>asterids</taxon>
        <taxon>lamiids</taxon>
        <taxon>Solanales</taxon>
        <taxon>Solanaceae</taxon>
        <taxon>Solanoideae</taxon>
        <taxon>Solaneae</taxon>
        <taxon>Solanum</taxon>
    </lineage>
</organism>
<keyword evidence="3" id="KW-0378">Hydrolase</keyword>
<evidence type="ECO:0000256" key="2">
    <source>
        <dbReference type="ARBA" id="ARBA00022670"/>
    </source>
</evidence>
<evidence type="ECO:0000256" key="3">
    <source>
        <dbReference type="ARBA" id="ARBA00022801"/>
    </source>
</evidence>
<dbReference type="Gene3D" id="3.90.70.10">
    <property type="entry name" value="Cysteine proteinases"/>
    <property type="match status" value="1"/>
</dbReference>
<keyword evidence="6" id="KW-0732">Signal</keyword>
<feature type="domain" description="Calpain catalytic" evidence="7">
    <location>
        <begin position="396"/>
        <end position="429"/>
    </location>
</feature>
<evidence type="ECO:0000313" key="9">
    <source>
        <dbReference type="Proteomes" id="UP000826656"/>
    </source>
</evidence>
<keyword evidence="4" id="KW-0788">Thiol protease</keyword>
<name>A0ABQ7VYL5_SOLTU</name>
<evidence type="ECO:0000256" key="4">
    <source>
        <dbReference type="ARBA" id="ARBA00022807"/>
    </source>
</evidence>
<evidence type="ECO:0000256" key="5">
    <source>
        <dbReference type="PROSITE-ProRule" id="PRU00239"/>
    </source>
</evidence>
<comment type="caution">
    <text evidence="8">The sequence shown here is derived from an EMBL/GenBank/DDBJ whole genome shotgun (WGS) entry which is preliminary data.</text>
</comment>
<dbReference type="InterPro" id="IPR038765">
    <property type="entry name" value="Papain-like_cys_pep_sf"/>
</dbReference>
<evidence type="ECO:0000256" key="1">
    <source>
        <dbReference type="ARBA" id="ARBA00007623"/>
    </source>
</evidence>
<protein>
    <recommendedName>
        <fullName evidence="7">Calpain catalytic domain-containing protein</fullName>
    </recommendedName>
</protein>
<accession>A0ABQ7VYL5</accession>
<comment type="caution">
    <text evidence="5">Lacks conserved residue(s) required for the propagation of feature annotation.</text>
</comment>
<keyword evidence="2" id="KW-0645">Protease</keyword>
<comment type="similarity">
    <text evidence="1">Belongs to the peptidase C2 family.</text>
</comment>
<dbReference type="PANTHER" id="PTHR10183">
    <property type="entry name" value="CALPAIN"/>
    <property type="match status" value="1"/>
</dbReference>